<name>A0AC60PZ76_IXOPE</name>
<evidence type="ECO:0000313" key="2">
    <source>
        <dbReference type="Proteomes" id="UP000805193"/>
    </source>
</evidence>
<proteinExistence type="predicted"/>
<evidence type="ECO:0000313" key="1">
    <source>
        <dbReference type="EMBL" id="KAG0425900.1"/>
    </source>
</evidence>
<gene>
    <name evidence="1" type="ORF">HPB47_026967</name>
</gene>
<accession>A0AC60PZ76</accession>
<keyword evidence="2" id="KW-1185">Reference proteome</keyword>
<sequence>MVVALRGFRGFVRLFVMRPQNQKNLGSVCKVLVPCLSFQNLSTATRTETINANMTLRLTSKQPLLCEAQGIVSSRGHSNPVRDNTAPIKGHDVPATTRVEAADDANARLNPLVVVLAWMKAKDAHLQRYHDLYMDQGFDVLTVKTDPMQLAFPTNKGSQYIAQMVLDFLLNNPNYARLVVHAFSVGGYQMGEILVRMRKGGSRYLDLAPRFKAQVYDSLVDYTGIPTGFPTALTKSQFLRKVLEIMIRVQSVIMYPMSTVHYKAASRAFHDNPLMCPALMINSKEDQVLVPCISVKSLSTSTPHAETINSNLQLVFADKPLLYNSYGLVGNPGHNNPGHGNPGHCNPGIGNPGPGNPGHSNPGQCNPGLGNPGHDNPGHGNPGHHNPAYGIAGRTNPLAILMAWLEAKEAHLQRYRQLYLDQGFDILTVRTHLMQLALPKGGAQRVAQMVLDFLLENPNYARLVVHAFSVGGYQMGEVLVRMRQSGGRYMDLLPRFKAQVYDSPVDVAGTAAGFSIAATKNPLLQKVIQVLMKTQAAVLYPVSTAYHKAASRAFYDNFLTCPALLINSKGDRVSSLEDSIRVADCWRKKGTDVSICTFEDSRHVQHITKYPDQYANEVIRLLRKAQLIA</sequence>
<protein>
    <submittedName>
        <fullName evidence="1">Uncharacterized protein</fullName>
    </submittedName>
</protein>
<dbReference type="EMBL" id="JABSTQ010009789">
    <property type="protein sequence ID" value="KAG0425900.1"/>
    <property type="molecule type" value="Genomic_DNA"/>
</dbReference>
<organism evidence="1 2">
    <name type="scientific">Ixodes persulcatus</name>
    <name type="common">Taiga tick</name>
    <dbReference type="NCBI Taxonomy" id="34615"/>
    <lineage>
        <taxon>Eukaryota</taxon>
        <taxon>Metazoa</taxon>
        <taxon>Ecdysozoa</taxon>
        <taxon>Arthropoda</taxon>
        <taxon>Chelicerata</taxon>
        <taxon>Arachnida</taxon>
        <taxon>Acari</taxon>
        <taxon>Parasitiformes</taxon>
        <taxon>Ixodida</taxon>
        <taxon>Ixodoidea</taxon>
        <taxon>Ixodidae</taxon>
        <taxon>Ixodinae</taxon>
        <taxon>Ixodes</taxon>
    </lineage>
</organism>
<reference evidence="1 2" key="1">
    <citation type="journal article" date="2020" name="Cell">
        <title>Large-Scale Comparative Analyses of Tick Genomes Elucidate Their Genetic Diversity and Vector Capacities.</title>
        <authorList>
            <consortium name="Tick Genome and Microbiome Consortium (TIGMIC)"/>
            <person name="Jia N."/>
            <person name="Wang J."/>
            <person name="Shi W."/>
            <person name="Du L."/>
            <person name="Sun Y."/>
            <person name="Zhan W."/>
            <person name="Jiang J.F."/>
            <person name="Wang Q."/>
            <person name="Zhang B."/>
            <person name="Ji P."/>
            <person name="Bell-Sakyi L."/>
            <person name="Cui X.M."/>
            <person name="Yuan T.T."/>
            <person name="Jiang B.G."/>
            <person name="Yang W.F."/>
            <person name="Lam T.T."/>
            <person name="Chang Q.C."/>
            <person name="Ding S.J."/>
            <person name="Wang X.J."/>
            <person name="Zhu J.G."/>
            <person name="Ruan X.D."/>
            <person name="Zhao L."/>
            <person name="Wei J.T."/>
            <person name="Ye R.Z."/>
            <person name="Que T.C."/>
            <person name="Du C.H."/>
            <person name="Zhou Y.H."/>
            <person name="Cheng J.X."/>
            <person name="Dai P.F."/>
            <person name="Guo W.B."/>
            <person name="Han X.H."/>
            <person name="Huang E.J."/>
            <person name="Li L.F."/>
            <person name="Wei W."/>
            <person name="Gao Y.C."/>
            <person name="Liu J.Z."/>
            <person name="Shao H.Z."/>
            <person name="Wang X."/>
            <person name="Wang C.C."/>
            <person name="Yang T.C."/>
            <person name="Huo Q.B."/>
            <person name="Li W."/>
            <person name="Chen H.Y."/>
            <person name="Chen S.E."/>
            <person name="Zhou L.G."/>
            <person name="Ni X.B."/>
            <person name="Tian J.H."/>
            <person name="Sheng Y."/>
            <person name="Liu T."/>
            <person name="Pan Y.S."/>
            <person name="Xia L.Y."/>
            <person name="Li J."/>
            <person name="Zhao F."/>
            <person name="Cao W.C."/>
        </authorList>
    </citation>
    <scope>NUCLEOTIDE SEQUENCE [LARGE SCALE GENOMIC DNA]</scope>
    <source>
        <strain evidence="1">Iper-2018</strain>
    </source>
</reference>
<comment type="caution">
    <text evidence="1">The sequence shown here is derived from an EMBL/GenBank/DDBJ whole genome shotgun (WGS) entry which is preliminary data.</text>
</comment>
<dbReference type="Proteomes" id="UP000805193">
    <property type="component" value="Unassembled WGS sequence"/>
</dbReference>